<organism evidence="1 2">
    <name type="scientific">Pseudomonas savastanoi pv. glycinea str. race 4</name>
    <dbReference type="NCBI Taxonomy" id="875330"/>
    <lineage>
        <taxon>Bacteria</taxon>
        <taxon>Pseudomonadati</taxon>
        <taxon>Pseudomonadota</taxon>
        <taxon>Gammaproteobacteria</taxon>
        <taxon>Pseudomonadales</taxon>
        <taxon>Pseudomonadaceae</taxon>
        <taxon>Pseudomonas</taxon>
    </lineage>
</organism>
<dbReference type="Proteomes" id="UP000005466">
    <property type="component" value="Unassembled WGS sequence"/>
</dbReference>
<protein>
    <submittedName>
        <fullName evidence="1">Uncharacterized protein</fullName>
    </submittedName>
</protein>
<accession>F3CC48</accession>
<evidence type="ECO:0000313" key="2">
    <source>
        <dbReference type="Proteomes" id="UP000005466"/>
    </source>
</evidence>
<evidence type="ECO:0000313" key="1">
    <source>
        <dbReference type="EMBL" id="EGH16840.1"/>
    </source>
</evidence>
<dbReference type="EMBL" id="ADWY01001370">
    <property type="protein sequence ID" value="EGH16840.1"/>
    <property type="molecule type" value="Genomic_DNA"/>
</dbReference>
<proteinExistence type="predicted"/>
<comment type="caution">
    <text evidence="1">The sequence shown here is derived from an EMBL/GenBank/DDBJ whole genome shotgun (WGS) entry which is preliminary data.</text>
</comment>
<reference evidence="1 2" key="1">
    <citation type="journal article" date="2011" name="PLoS Pathog.">
        <title>Dynamic evolution of pathogenicity revealed by sequencing and comparative genomics of 19 Pseudomonas syringae isolates.</title>
        <authorList>
            <person name="Baltrus D.A."/>
            <person name="Nishimura M.T."/>
            <person name="Romanchuk A."/>
            <person name="Chang J.H."/>
            <person name="Mukhtar M.S."/>
            <person name="Cherkis K."/>
            <person name="Roach J."/>
            <person name="Grant S.R."/>
            <person name="Jones C.D."/>
            <person name="Dangl J.L."/>
        </authorList>
    </citation>
    <scope>NUCLEOTIDE SEQUENCE [LARGE SCALE GENOMIC DNA]</scope>
    <source>
        <strain evidence="2">race 4</strain>
    </source>
</reference>
<dbReference type="HOGENOM" id="CLU_2947362_0_0_6"/>
<gene>
    <name evidence="1" type="ORF">Pgy4_27770</name>
</gene>
<name>F3CC48_PSESG</name>
<dbReference type="AlphaFoldDB" id="F3CC48"/>
<feature type="non-terminal residue" evidence="1">
    <location>
        <position position="61"/>
    </location>
</feature>
<sequence length="61" mass="7023">MNNRNEKSSDFLHYFKSRKEYAAARMANLPAKTGHSIIAFQMFAVTTLCTPDRDDEMPTRP</sequence>